<reference evidence="2 3" key="1">
    <citation type="submission" date="2014-04" db="EMBL/GenBank/DDBJ databases">
        <authorList>
            <consortium name="DOE Joint Genome Institute"/>
            <person name="Kuo A."/>
            <person name="Martino E."/>
            <person name="Perotto S."/>
            <person name="Kohler A."/>
            <person name="Nagy L.G."/>
            <person name="Floudas D."/>
            <person name="Copeland A."/>
            <person name="Barry K.W."/>
            <person name="Cichocki N."/>
            <person name="Veneault-Fourrey C."/>
            <person name="LaButti K."/>
            <person name="Lindquist E.A."/>
            <person name="Lipzen A."/>
            <person name="Lundell T."/>
            <person name="Morin E."/>
            <person name="Murat C."/>
            <person name="Sun H."/>
            <person name="Tunlid A."/>
            <person name="Henrissat B."/>
            <person name="Grigoriev I.V."/>
            <person name="Hibbett D.S."/>
            <person name="Martin F."/>
            <person name="Nordberg H.P."/>
            <person name="Cantor M.N."/>
            <person name="Hua S.X."/>
        </authorList>
    </citation>
    <scope>NUCLEOTIDE SEQUENCE [LARGE SCALE GENOMIC DNA]</scope>
    <source>
        <strain evidence="2 3">Zn</strain>
    </source>
</reference>
<protein>
    <submittedName>
        <fullName evidence="2">Uncharacterized protein</fullName>
    </submittedName>
</protein>
<evidence type="ECO:0000313" key="2">
    <source>
        <dbReference type="EMBL" id="KIN04144.1"/>
    </source>
</evidence>
<dbReference type="EMBL" id="KN832873">
    <property type="protein sequence ID" value="KIN04144.1"/>
    <property type="molecule type" value="Genomic_DNA"/>
</dbReference>
<organism evidence="2 3">
    <name type="scientific">Oidiodendron maius (strain Zn)</name>
    <dbReference type="NCBI Taxonomy" id="913774"/>
    <lineage>
        <taxon>Eukaryota</taxon>
        <taxon>Fungi</taxon>
        <taxon>Dikarya</taxon>
        <taxon>Ascomycota</taxon>
        <taxon>Pezizomycotina</taxon>
        <taxon>Leotiomycetes</taxon>
        <taxon>Leotiomycetes incertae sedis</taxon>
        <taxon>Myxotrichaceae</taxon>
        <taxon>Oidiodendron</taxon>
    </lineage>
</organism>
<sequence>MMLHVLVTPNLPLPFFLMPSVGPLRSSRRVFPESTGPYVVQRDDPKGNTIDQGPDPLRQAKHFLSLRWRPASVAF</sequence>
<evidence type="ECO:0000313" key="3">
    <source>
        <dbReference type="Proteomes" id="UP000054321"/>
    </source>
</evidence>
<feature type="region of interest" description="Disordered" evidence="1">
    <location>
        <begin position="35"/>
        <end position="56"/>
    </location>
</feature>
<reference evidence="3" key="2">
    <citation type="submission" date="2015-01" db="EMBL/GenBank/DDBJ databases">
        <title>Evolutionary Origins and Diversification of the Mycorrhizal Mutualists.</title>
        <authorList>
            <consortium name="DOE Joint Genome Institute"/>
            <consortium name="Mycorrhizal Genomics Consortium"/>
            <person name="Kohler A."/>
            <person name="Kuo A."/>
            <person name="Nagy L.G."/>
            <person name="Floudas D."/>
            <person name="Copeland A."/>
            <person name="Barry K.W."/>
            <person name="Cichocki N."/>
            <person name="Veneault-Fourrey C."/>
            <person name="LaButti K."/>
            <person name="Lindquist E.A."/>
            <person name="Lipzen A."/>
            <person name="Lundell T."/>
            <person name="Morin E."/>
            <person name="Murat C."/>
            <person name="Riley R."/>
            <person name="Ohm R."/>
            <person name="Sun H."/>
            <person name="Tunlid A."/>
            <person name="Henrissat B."/>
            <person name="Grigoriev I.V."/>
            <person name="Hibbett D.S."/>
            <person name="Martin F."/>
        </authorList>
    </citation>
    <scope>NUCLEOTIDE SEQUENCE [LARGE SCALE GENOMIC DNA]</scope>
    <source>
        <strain evidence="3">Zn</strain>
    </source>
</reference>
<gene>
    <name evidence="2" type="ORF">OIDMADRAFT_18208</name>
</gene>
<evidence type="ECO:0000256" key="1">
    <source>
        <dbReference type="SAM" id="MobiDB-lite"/>
    </source>
</evidence>
<proteinExistence type="predicted"/>
<keyword evidence="3" id="KW-1185">Reference proteome</keyword>
<accession>A0A0C3CYR7</accession>
<dbReference type="AlphaFoldDB" id="A0A0C3CYR7"/>
<dbReference type="InParanoid" id="A0A0C3CYR7"/>
<name>A0A0C3CYR7_OIDMZ</name>
<dbReference type="Proteomes" id="UP000054321">
    <property type="component" value="Unassembled WGS sequence"/>
</dbReference>
<dbReference type="HOGENOM" id="CLU_2671695_0_0_1"/>